<feature type="transmembrane region" description="Helical" evidence="7">
    <location>
        <begin position="631"/>
        <end position="652"/>
    </location>
</feature>
<evidence type="ECO:0000256" key="7">
    <source>
        <dbReference type="RuleBase" id="RU368066"/>
    </source>
</evidence>
<evidence type="ECO:0000256" key="5">
    <source>
        <dbReference type="ARBA" id="ARBA00023136"/>
    </source>
</evidence>
<keyword evidence="3 7" id="KW-0812">Transmembrane</keyword>
<feature type="transmembrane region" description="Helical" evidence="7">
    <location>
        <begin position="31"/>
        <end position="52"/>
    </location>
</feature>
<dbReference type="GO" id="GO:0022857">
    <property type="term" value="F:transmembrane transporter activity"/>
    <property type="evidence" value="ECO:0007669"/>
    <property type="project" value="UniProtKB-UniRule"/>
</dbReference>
<comment type="subcellular location">
    <subcellularLocation>
        <location evidence="7">Cell membrane</location>
        <topology evidence="7">Multi-pass membrane protein</topology>
    </subcellularLocation>
    <subcellularLocation>
        <location evidence="1">Membrane</location>
        <topology evidence="1">Multi-pass membrane protein</topology>
    </subcellularLocation>
</comment>
<keyword evidence="6" id="KW-0325">Glycoprotein</keyword>
<evidence type="ECO:0000256" key="3">
    <source>
        <dbReference type="ARBA" id="ARBA00022692"/>
    </source>
</evidence>
<dbReference type="Pfam" id="PF04515">
    <property type="entry name" value="Choline_transpo"/>
    <property type="match status" value="1"/>
</dbReference>
<dbReference type="AlphaFoldDB" id="A0A8J6CIT0"/>
<feature type="transmembrane region" description="Helical" evidence="7">
    <location>
        <begin position="367"/>
        <end position="389"/>
    </location>
</feature>
<dbReference type="Proteomes" id="UP000751190">
    <property type="component" value="Unassembled WGS sequence"/>
</dbReference>
<feature type="transmembrane region" description="Helical" evidence="7">
    <location>
        <begin position="297"/>
        <end position="319"/>
    </location>
</feature>
<reference evidence="9" key="1">
    <citation type="submission" date="2021-05" db="EMBL/GenBank/DDBJ databases">
        <title>The genome of the haptophyte Pavlova lutheri (Diacronema luteri, Pavlovales) - a model for lipid biosynthesis in eukaryotic algae.</title>
        <authorList>
            <person name="Hulatt C.J."/>
            <person name="Posewitz M.C."/>
        </authorList>
    </citation>
    <scope>NUCLEOTIDE SEQUENCE</scope>
    <source>
        <strain evidence="9">NIVA-4/92</strain>
    </source>
</reference>
<dbReference type="OMA" id="KEEFYYG"/>
<proteinExistence type="inferred from homology"/>
<comment type="caution">
    <text evidence="9">The sequence shown here is derived from an EMBL/GenBank/DDBJ whole genome shotgun (WGS) entry which is preliminary data.</text>
</comment>
<feature type="transmembrane region" description="Helical" evidence="7">
    <location>
        <begin position="658"/>
        <end position="680"/>
    </location>
</feature>
<keyword evidence="10" id="KW-1185">Reference proteome</keyword>
<feature type="transmembrane region" description="Helical" evidence="7">
    <location>
        <begin position="425"/>
        <end position="445"/>
    </location>
</feature>
<evidence type="ECO:0000313" key="10">
    <source>
        <dbReference type="Proteomes" id="UP000751190"/>
    </source>
</evidence>
<comment type="function">
    <text evidence="7">Choline transporter.</text>
</comment>
<protein>
    <recommendedName>
        <fullName evidence="7">Choline transporter-like protein</fullName>
    </recommendedName>
</protein>
<dbReference type="GO" id="GO:0005886">
    <property type="term" value="C:plasma membrane"/>
    <property type="evidence" value="ECO:0007669"/>
    <property type="project" value="UniProtKB-SubCell"/>
</dbReference>
<dbReference type="OrthoDB" id="420519at2759"/>
<name>A0A8J6CIT0_DIALT</name>
<evidence type="ECO:0000256" key="4">
    <source>
        <dbReference type="ARBA" id="ARBA00022989"/>
    </source>
</evidence>
<keyword evidence="5 7" id="KW-0472">Membrane</keyword>
<gene>
    <name evidence="9" type="ORF">KFE25_007696</name>
</gene>
<feature type="transmembrane region" description="Helical" evidence="7">
    <location>
        <begin position="326"/>
        <end position="347"/>
    </location>
</feature>
<dbReference type="InterPro" id="IPR007603">
    <property type="entry name" value="Choline_transptr-like"/>
</dbReference>
<dbReference type="PANTHER" id="PTHR12385:SF14">
    <property type="entry name" value="CHOLINE TRANSPORTER-LIKE 2"/>
    <property type="match status" value="1"/>
</dbReference>
<dbReference type="PANTHER" id="PTHR12385">
    <property type="entry name" value="CHOLINE TRANSPORTER-LIKE (SLC FAMILY 44)"/>
    <property type="match status" value="1"/>
</dbReference>
<feature type="transmembrane region" description="Helical" evidence="7">
    <location>
        <begin position="519"/>
        <end position="539"/>
    </location>
</feature>
<evidence type="ECO:0000256" key="6">
    <source>
        <dbReference type="ARBA" id="ARBA00023180"/>
    </source>
</evidence>
<feature type="region of interest" description="Disordered" evidence="8">
    <location>
        <begin position="721"/>
        <end position="746"/>
    </location>
</feature>
<comment type="similarity">
    <text evidence="2 7">Belongs to the CTL (choline transporter-like) family.</text>
</comment>
<accession>A0A8J6CIT0</accession>
<keyword evidence="4 7" id="KW-1133">Transmembrane helix</keyword>
<feature type="transmembrane region" description="Helical" evidence="7">
    <location>
        <begin position="396"/>
        <end position="419"/>
    </location>
</feature>
<sequence length="746" mass="80791">MPSTDVAATPKKADNAFDALNPGKARRCTDVLCLLLFFVFWAGMIWIVAVGFSTGDPDRLIYGLDYKFDQCNRDNSAAARGLASLDAKISNDEGTVERQIKLGGKDLTSRDLFYAIGAGPPRFQSSYVGVCQAGCPNEGLSEIGYKPSEWVCTGKYYGQTNKPDLSLPSVPSITSFTEAGVKAFADAVRDFVSNPKGLEEQAAYLGSFFLVKGGDGCPDDADNDAPECTICYPSYPTVRYSPAFCVPNVTFIKENAQRVTAIFGEAFNMTAIQQRTDAALGGGGNAAMRIAQDALSAMPIILGCIAFSVVLGFVWAYLMRLFIKPMVVATLLGVAGCLGLFTALLYAKSGEMRASDLYASDETFKRYADVTYGGFAFAAALLCVYVVIVGCFWKRIWLVCGVVIEASKALAAMPTLLFAPLIPAALTFALLVYFIFGAFFILSAGELKLDGSGFAQIEYDDNLRGALAYHFFGCVWGGVLLNHVTWSVIAFSVAQWYFARDKVADLGVAPVVAATRRVLRYHLGTVVFGSLTVAIVKYVRYMMNFVKQYADPENRYYGFVVKCVWCCIDCCLRSFEKLLEFISKNAYILCAVEGEPFCTSARHAFGYVVSNLGGIALLNTIGDLFLFLGKFFVAAASAGVCACVLMFVPSFQVSTNSIVLPCIIVFIASYVIASIFMGIFEMTIDTVFMCFCIDEDKQLGYADGALKSFVKENVRDIEKKTSTMDAKGKGTPTVVDQGPSASGTSA</sequence>
<evidence type="ECO:0000256" key="2">
    <source>
        <dbReference type="ARBA" id="ARBA00007168"/>
    </source>
</evidence>
<feature type="transmembrane region" description="Helical" evidence="7">
    <location>
        <begin position="466"/>
        <end position="499"/>
    </location>
</feature>
<evidence type="ECO:0000313" key="9">
    <source>
        <dbReference type="EMBL" id="KAG8469178.1"/>
    </source>
</evidence>
<dbReference type="EMBL" id="JAGTXO010000003">
    <property type="protein sequence ID" value="KAG8469178.1"/>
    <property type="molecule type" value="Genomic_DNA"/>
</dbReference>
<evidence type="ECO:0000256" key="8">
    <source>
        <dbReference type="SAM" id="MobiDB-lite"/>
    </source>
</evidence>
<organism evidence="9 10">
    <name type="scientific">Diacronema lutheri</name>
    <name type="common">Unicellular marine alga</name>
    <name type="synonym">Monochrysis lutheri</name>
    <dbReference type="NCBI Taxonomy" id="2081491"/>
    <lineage>
        <taxon>Eukaryota</taxon>
        <taxon>Haptista</taxon>
        <taxon>Haptophyta</taxon>
        <taxon>Pavlovophyceae</taxon>
        <taxon>Pavlovales</taxon>
        <taxon>Pavlovaceae</taxon>
        <taxon>Diacronema</taxon>
    </lineage>
</organism>
<evidence type="ECO:0000256" key="1">
    <source>
        <dbReference type="ARBA" id="ARBA00004141"/>
    </source>
</evidence>